<gene>
    <name evidence="2" type="ORF">ACFOET_00970</name>
</gene>
<dbReference type="Proteomes" id="UP001595526">
    <property type="component" value="Unassembled WGS sequence"/>
</dbReference>
<dbReference type="Gene3D" id="3.30.470.20">
    <property type="entry name" value="ATP-grasp fold, B domain"/>
    <property type="match status" value="1"/>
</dbReference>
<organism evidence="2 3">
    <name type="scientific">Parapedobacter deserti</name>
    <dbReference type="NCBI Taxonomy" id="1912957"/>
    <lineage>
        <taxon>Bacteria</taxon>
        <taxon>Pseudomonadati</taxon>
        <taxon>Bacteroidota</taxon>
        <taxon>Sphingobacteriia</taxon>
        <taxon>Sphingobacteriales</taxon>
        <taxon>Sphingobacteriaceae</taxon>
        <taxon>Parapedobacter</taxon>
    </lineage>
</organism>
<feature type="domain" description="ATP-grasp fold RimK-type" evidence="1">
    <location>
        <begin position="210"/>
        <end position="306"/>
    </location>
</feature>
<dbReference type="SUPFAM" id="SSF56059">
    <property type="entry name" value="Glutathione synthetase ATP-binding domain-like"/>
    <property type="match status" value="1"/>
</dbReference>
<evidence type="ECO:0000313" key="3">
    <source>
        <dbReference type="Proteomes" id="UP001595526"/>
    </source>
</evidence>
<protein>
    <submittedName>
        <fullName evidence="2">RimK family alpha-L-glutamate ligase</fullName>
    </submittedName>
</protein>
<evidence type="ECO:0000313" key="2">
    <source>
        <dbReference type="EMBL" id="MFC3196173.1"/>
    </source>
</evidence>
<dbReference type="InterPro" id="IPR013815">
    <property type="entry name" value="ATP_grasp_subdomain_1"/>
</dbReference>
<comment type="caution">
    <text evidence="2">The sequence shown here is derived from an EMBL/GenBank/DDBJ whole genome shotgun (WGS) entry which is preliminary data.</text>
</comment>
<dbReference type="Pfam" id="PF08443">
    <property type="entry name" value="RimK"/>
    <property type="match status" value="1"/>
</dbReference>
<accession>A0ABV7JDI1</accession>
<dbReference type="EMBL" id="JBHRTA010000004">
    <property type="protein sequence ID" value="MFC3196173.1"/>
    <property type="molecule type" value="Genomic_DNA"/>
</dbReference>
<dbReference type="RefSeq" id="WP_379018630.1">
    <property type="nucleotide sequence ID" value="NZ_JBHRTA010000004.1"/>
</dbReference>
<dbReference type="InterPro" id="IPR013651">
    <property type="entry name" value="ATP-grasp_RimK-type"/>
</dbReference>
<name>A0ABV7JDI1_9SPHI</name>
<dbReference type="Gene3D" id="3.30.1490.20">
    <property type="entry name" value="ATP-grasp fold, A domain"/>
    <property type="match status" value="1"/>
</dbReference>
<evidence type="ECO:0000259" key="1">
    <source>
        <dbReference type="Pfam" id="PF08443"/>
    </source>
</evidence>
<proteinExistence type="predicted"/>
<keyword evidence="3" id="KW-1185">Reference proteome</keyword>
<keyword evidence="2" id="KW-0436">Ligase</keyword>
<dbReference type="GO" id="GO:0016874">
    <property type="term" value="F:ligase activity"/>
    <property type="evidence" value="ECO:0007669"/>
    <property type="project" value="UniProtKB-KW"/>
</dbReference>
<reference evidence="3" key="1">
    <citation type="journal article" date="2019" name="Int. J. Syst. Evol. Microbiol.">
        <title>The Global Catalogue of Microorganisms (GCM) 10K type strain sequencing project: providing services to taxonomists for standard genome sequencing and annotation.</title>
        <authorList>
            <consortium name="The Broad Institute Genomics Platform"/>
            <consortium name="The Broad Institute Genome Sequencing Center for Infectious Disease"/>
            <person name="Wu L."/>
            <person name="Ma J."/>
        </authorList>
    </citation>
    <scope>NUCLEOTIDE SEQUENCE [LARGE SCALE GENOMIC DNA]</scope>
    <source>
        <strain evidence="3">KCTC 52416</strain>
    </source>
</reference>
<sequence>MKIAIHHTPGTFSNRWIEHCEQHGINYGIVNCHDNHIVDQLKDYDALMWHYYHDNYKDSLLAKQLLYALEQADKVVFPNFYTNWHFDDKVGQKYLLELFEAPLVPSYVFYDKAEAKRWAKDTSYPKVFKTRRGAASANVRLVKNNRECMRLIDRAFGKGFGQFDPSQAFADRVRRFWETKNLLELVKGLARFVSPPAYARKAGRDRDYVYFQDYIPNNDFDIRLIVIGDRAYGMKRMVRSGDFRASGSGHFVYDDIEADVLRVGFDVTKRLKLQCAAYDFIYHDGRPLIIEVSFGFGIKGSSKCTGYWDSELKWHSGEFNPQGWMVDAVLEEVIRSKETRTIVE</sequence>